<proteinExistence type="predicted"/>
<dbReference type="PANTHER" id="PTHR11010:SF38">
    <property type="entry name" value="LYSOSOMAL PRO-X CARBOXYPEPTIDASE"/>
    <property type="match status" value="1"/>
</dbReference>
<protein>
    <submittedName>
        <fullName evidence="4">Peptidase</fullName>
    </submittedName>
</protein>
<dbReference type="Pfam" id="PF05576">
    <property type="entry name" value="Peptidase_S37"/>
    <property type="match status" value="1"/>
</dbReference>
<sequence>MIRSFISLTIIILFLSRCTTPIQTPNELFGHKEIISHEKIAPDSTHFKDAWLIFFEQPIDHNNLELGTFKQRIWLSHLDKEAPVICVTEGYSAKRNYTSELAQLLKANQIIIEHRYFAESRPDSLNWQYLTVEQAAADHHRIIQFFKKFYSKKWLTTGIRKGGQTAIFHRAFYLDDVDLSVPYVAPINLSREDHRLFDFFMNVGTPEERAKIESFQQNVLMKRDEIMPLFKTYAKDKNYTFRMGYDKAFDLVVLEYTFSFWQWGSNIEDIPTNDATANELFNHLKEGSDVGYVSDQSWNDIKPFFFQAYKELGYYAYVPGKLSPLLKGYHSDTISSSMFAPGGDTLTFQPTMQLVMQQLQQFNPEIIAIIGQNDPWGSTSIINSKLTNTMRAVAPEGSHLTRIRTLPLETQNTVIEKINEIMYE</sequence>
<name>A0ABS1HJB7_9BACT</name>
<keyword evidence="5" id="KW-1185">Reference proteome</keyword>
<keyword evidence="1" id="KW-0645">Protease</keyword>
<dbReference type="RefSeq" id="WP_200465003.1">
    <property type="nucleotide sequence ID" value="NZ_JAENRR010000021.1"/>
</dbReference>
<evidence type="ECO:0000313" key="5">
    <source>
        <dbReference type="Proteomes" id="UP000605676"/>
    </source>
</evidence>
<keyword evidence="3" id="KW-0378">Hydrolase</keyword>
<dbReference type="Proteomes" id="UP000605676">
    <property type="component" value="Unassembled WGS sequence"/>
</dbReference>
<reference evidence="4 5" key="1">
    <citation type="submission" date="2021-01" db="EMBL/GenBank/DDBJ databases">
        <title>Carboxyliciviraga sp.nov., isolated from coastal sediments.</title>
        <authorList>
            <person name="Lu D."/>
            <person name="Zhang T."/>
        </authorList>
    </citation>
    <scope>NUCLEOTIDE SEQUENCE [LARGE SCALE GENOMIC DNA]</scope>
    <source>
        <strain evidence="4 5">N1Y132</strain>
    </source>
</reference>
<evidence type="ECO:0000256" key="1">
    <source>
        <dbReference type="ARBA" id="ARBA00022670"/>
    </source>
</evidence>
<dbReference type="Gene3D" id="3.40.50.1820">
    <property type="entry name" value="alpha/beta hydrolase"/>
    <property type="match status" value="1"/>
</dbReference>
<dbReference type="InterPro" id="IPR008761">
    <property type="entry name" value="Peptidase_S37"/>
</dbReference>
<evidence type="ECO:0000256" key="3">
    <source>
        <dbReference type="ARBA" id="ARBA00022801"/>
    </source>
</evidence>
<accession>A0ABS1HJB7</accession>
<organism evidence="4 5">
    <name type="scientific">Carboxylicivirga marina</name>
    <dbReference type="NCBI Taxonomy" id="2800988"/>
    <lineage>
        <taxon>Bacteria</taxon>
        <taxon>Pseudomonadati</taxon>
        <taxon>Bacteroidota</taxon>
        <taxon>Bacteroidia</taxon>
        <taxon>Marinilabiliales</taxon>
        <taxon>Marinilabiliaceae</taxon>
        <taxon>Carboxylicivirga</taxon>
    </lineage>
</organism>
<dbReference type="InterPro" id="IPR029058">
    <property type="entry name" value="AB_hydrolase_fold"/>
</dbReference>
<comment type="caution">
    <text evidence="4">The sequence shown here is derived from an EMBL/GenBank/DDBJ whole genome shotgun (WGS) entry which is preliminary data.</text>
</comment>
<gene>
    <name evidence="4" type="ORF">JIV24_10560</name>
</gene>
<evidence type="ECO:0000313" key="4">
    <source>
        <dbReference type="EMBL" id="MBK3517773.1"/>
    </source>
</evidence>
<dbReference type="EMBL" id="JAENRR010000021">
    <property type="protein sequence ID" value="MBK3517773.1"/>
    <property type="molecule type" value="Genomic_DNA"/>
</dbReference>
<evidence type="ECO:0000256" key="2">
    <source>
        <dbReference type="ARBA" id="ARBA00022729"/>
    </source>
</evidence>
<dbReference type="PANTHER" id="PTHR11010">
    <property type="entry name" value="PROTEASE S28 PRO-X CARBOXYPEPTIDASE-RELATED"/>
    <property type="match status" value="1"/>
</dbReference>
<keyword evidence="2" id="KW-0732">Signal</keyword>
<dbReference type="SUPFAM" id="SSF53474">
    <property type="entry name" value="alpha/beta-Hydrolases"/>
    <property type="match status" value="1"/>
</dbReference>